<feature type="transmembrane region" description="Helical" evidence="11">
    <location>
        <begin position="415"/>
        <end position="441"/>
    </location>
</feature>
<evidence type="ECO:0000256" key="8">
    <source>
        <dbReference type="ARBA" id="ARBA00023157"/>
    </source>
</evidence>
<evidence type="ECO:0000256" key="5">
    <source>
        <dbReference type="ARBA" id="ARBA00022889"/>
    </source>
</evidence>
<keyword evidence="7 11" id="KW-0472">Membrane</keyword>
<evidence type="ECO:0000313" key="15">
    <source>
        <dbReference type="Proteomes" id="UP000515159"/>
    </source>
</evidence>
<keyword evidence="3 12" id="KW-0732">Signal</keyword>
<keyword evidence="2 11" id="KW-0812">Transmembrane</keyword>
<dbReference type="InterPro" id="IPR056754">
    <property type="entry name" value="DSCAM/DSCAML_C"/>
</dbReference>
<dbReference type="InterPro" id="IPR013783">
    <property type="entry name" value="Ig-like_fold"/>
</dbReference>
<keyword evidence="5" id="KW-0130">Cell adhesion</keyword>
<dbReference type="SUPFAM" id="SSF49265">
    <property type="entry name" value="Fibronectin type III"/>
    <property type="match status" value="1"/>
</dbReference>
<dbReference type="KEGG" id="gsh:117345554"/>
<evidence type="ECO:0000256" key="9">
    <source>
        <dbReference type="ARBA" id="ARBA00023180"/>
    </source>
</evidence>
<keyword evidence="4" id="KW-0677">Repeat</keyword>
<accession>A0A6P8N4C8</accession>
<organism evidence="15 16">
    <name type="scientific">Geotrypetes seraphini</name>
    <name type="common">Gaboon caecilian</name>
    <name type="synonym">Caecilia seraphini</name>
    <dbReference type="NCBI Taxonomy" id="260995"/>
    <lineage>
        <taxon>Eukaryota</taxon>
        <taxon>Metazoa</taxon>
        <taxon>Chordata</taxon>
        <taxon>Craniata</taxon>
        <taxon>Vertebrata</taxon>
        <taxon>Euteleostomi</taxon>
        <taxon>Amphibia</taxon>
        <taxon>Gymnophiona</taxon>
        <taxon>Geotrypetes</taxon>
    </lineage>
</organism>
<name>A0A6P8N4C8_GEOSA</name>
<dbReference type="InterPro" id="IPR050958">
    <property type="entry name" value="Cell_Adh-Cytoskel_Orgn"/>
</dbReference>
<dbReference type="PANTHER" id="PTHR45080:SF33">
    <property type="entry name" value="IG-LIKE DOMAIN-CONTAINING PROTEIN"/>
    <property type="match status" value="1"/>
</dbReference>
<keyword evidence="9" id="KW-0325">Glycoprotein</keyword>
<dbReference type="GO" id="GO:0043025">
    <property type="term" value="C:neuronal cell body"/>
    <property type="evidence" value="ECO:0007669"/>
    <property type="project" value="TreeGrafter"/>
</dbReference>
<dbReference type="InterPro" id="IPR003598">
    <property type="entry name" value="Ig_sub2"/>
</dbReference>
<dbReference type="InterPro" id="IPR013098">
    <property type="entry name" value="Ig_I-set"/>
</dbReference>
<dbReference type="SMART" id="SM00409">
    <property type="entry name" value="IG"/>
    <property type="match status" value="2"/>
</dbReference>
<dbReference type="InterPro" id="IPR036179">
    <property type="entry name" value="Ig-like_dom_sf"/>
</dbReference>
<dbReference type="PROSITE" id="PS50835">
    <property type="entry name" value="IG_LIKE"/>
    <property type="match status" value="2"/>
</dbReference>
<keyword evidence="8" id="KW-1015">Disulfide bond</keyword>
<protein>
    <submittedName>
        <fullName evidence="16">Neural cell adhesion molecule 1-like isoform X1</fullName>
    </submittedName>
</protein>
<dbReference type="PRINTS" id="PR01838">
    <property type="entry name" value="NCAMFAMILY"/>
</dbReference>
<dbReference type="GO" id="GO:0030424">
    <property type="term" value="C:axon"/>
    <property type="evidence" value="ECO:0007669"/>
    <property type="project" value="TreeGrafter"/>
</dbReference>
<dbReference type="Proteomes" id="UP000515159">
    <property type="component" value="Chromosome 11"/>
</dbReference>
<dbReference type="PANTHER" id="PTHR45080">
    <property type="entry name" value="CONTACTIN 5"/>
    <property type="match status" value="1"/>
</dbReference>
<dbReference type="InterPro" id="IPR009138">
    <property type="entry name" value="Neural_cell_adh"/>
</dbReference>
<dbReference type="GO" id="GO:0008046">
    <property type="term" value="F:axon guidance receptor activity"/>
    <property type="evidence" value="ECO:0007669"/>
    <property type="project" value="TreeGrafter"/>
</dbReference>
<dbReference type="AlphaFoldDB" id="A0A6P8N4C8"/>
<dbReference type="SUPFAM" id="SSF48726">
    <property type="entry name" value="Immunoglobulin"/>
    <property type="match status" value="2"/>
</dbReference>
<evidence type="ECO:0000256" key="3">
    <source>
        <dbReference type="ARBA" id="ARBA00022729"/>
    </source>
</evidence>
<dbReference type="GO" id="GO:0005886">
    <property type="term" value="C:plasma membrane"/>
    <property type="evidence" value="ECO:0007669"/>
    <property type="project" value="TreeGrafter"/>
</dbReference>
<proteinExistence type="predicted"/>
<dbReference type="PROSITE" id="PS50853">
    <property type="entry name" value="FN3"/>
    <property type="match status" value="1"/>
</dbReference>
<evidence type="ECO:0000256" key="11">
    <source>
        <dbReference type="SAM" id="Phobius"/>
    </source>
</evidence>
<evidence type="ECO:0000259" key="13">
    <source>
        <dbReference type="PROSITE" id="PS50835"/>
    </source>
</evidence>
<dbReference type="GeneID" id="117345554"/>
<feature type="domain" description="Ig-like" evidence="13">
    <location>
        <begin position="119"/>
        <end position="209"/>
    </location>
</feature>
<evidence type="ECO:0000256" key="4">
    <source>
        <dbReference type="ARBA" id="ARBA00022737"/>
    </source>
</evidence>
<dbReference type="GO" id="GO:0050808">
    <property type="term" value="P:synapse organization"/>
    <property type="evidence" value="ECO:0007669"/>
    <property type="project" value="TreeGrafter"/>
</dbReference>
<dbReference type="CDD" id="cd00063">
    <property type="entry name" value="FN3"/>
    <property type="match status" value="1"/>
</dbReference>
<evidence type="ECO:0000256" key="7">
    <source>
        <dbReference type="ARBA" id="ARBA00023136"/>
    </source>
</evidence>
<dbReference type="InterPro" id="IPR007110">
    <property type="entry name" value="Ig-like_dom"/>
</dbReference>
<dbReference type="Pfam" id="PF13927">
    <property type="entry name" value="Ig_3"/>
    <property type="match status" value="1"/>
</dbReference>
<dbReference type="SMART" id="SM00060">
    <property type="entry name" value="FN3"/>
    <property type="match status" value="1"/>
</dbReference>
<feature type="chain" id="PRO_5028204764" evidence="12">
    <location>
        <begin position="20"/>
        <end position="492"/>
    </location>
</feature>
<evidence type="ECO:0000256" key="10">
    <source>
        <dbReference type="ARBA" id="ARBA00023319"/>
    </source>
</evidence>
<feature type="domain" description="Fibronectin type-III" evidence="14">
    <location>
        <begin position="309"/>
        <end position="401"/>
    </location>
</feature>
<keyword evidence="6 11" id="KW-1133">Transmembrane helix</keyword>
<dbReference type="OrthoDB" id="6106100at2759"/>
<feature type="signal peptide" evidence="12">
    <location>
        <begin position="1"/>
        <end position="19"/>
    </location>
</feature>
<dbReference type="RefSeq" id="XP_033770262.1">
    <property type="nucleotide sequence ID" value="XM_033914371.1"/>
</dbReference>
<dbReference type="Pfam" id="PF07679">
    <property type="entry name" value="I-set"/>
    <property type="match status" value="1"/>
</dbReference>
<gene>
    <name evidence="16" type="primary">LOC117345554</name>
</gene>
<evidence type="ECO:0000256" key="2">
    <source>
        <dbReference type="ARBA" id="ARBA00022692"/>
    </source>
</evidence>
<evidence type="ECO:0000256" key="6">
    <source>
        <dbReference type="ARBA" id="ARBA00022989"/>
    </source>
</evidence>
<keyword evidence="15" id="KW-1185">Reference proteome</keyword>
<evidence type="ECO:0000256" key="1">
    <source>
        <dbReference type="ARBA" id="ARBA00004167"/>
    </source>
</evidence>
<reference evidence="16" key="1">
    <citation type="submission" date="2025-08" db="UniProtKB">
        <authorList>
            <consortium name="RefSeq"/>
        </authorList>
    </citation>
    <scope>IDENTIFICATION</scope>
</reference>
<sequence>MVGLAGILLVLYTASSVSGRQDKTAIIPTNGEIYLGDVAYFLCKVDSGTEATFKWIKPDGEEIEEDTDIYKLNKIDESSAGLYITANDPKQNGQFQCKAEFDNGDISTSSINIRVIQRPKIIGESKVLQKVSKGNDVMLQCDANGIPQPTITWLYNDRDVTRLGNNRISVERNKNLRIRNVQDSDTGIYRCKASILERNENAFKDVTISVTDVPKIFFDDREPLLTWPGHPVKHSIKVQANPSATVSMSQNGAPVQIRETARDKTTQTFTFTFTPKSKEDFMPLLVQASNEIGTKKREILIKEAAEPDMPKLLGVTGVKGNTFSLRLEGNETTGLPILQYIARYKPDKEMSWMERNVSSNSNSLVLENLDWNTKYQLEVIAVNEKGLSKPAVHTFTTLVGASLPDAQPVSQQQGIGIGGIIGIITVIFIVLFLVVDVSCYYTKQRGMLMCIAVNLLGKQPLGAKRHELKDSHTRTSRNVERSTVVNVSGIEA</sequence>
<evidence type="ECO:0000313" key="16">
    <source>
        <dbReference type="RefSeq" id="XP_033770262.1"/>
    </source>
</evidence>
<keyword evidence="10" id="KW-0393">Immunoglobulin domain</keyword>
<dbReference type="InterPro" id="IPR003961">
    <property type="entry name" value="FN3_dom"/>
</dbReference>
<dbReference type="Gene3D" id="2.60.40.10">
    <property type="entry name" value="Immunoglobulins"/>
    <property type="match status" value="3"/>
</dbReference>
<dbReference type="InterPro" id="IPR036116">
    <property type="entry name" value="FN3_sf"/>
</dbReference>
<feature type="domain" description="Ig-like" evidence="13">
    <location>
        <begin position="22"/>
        <end position="112"/>
    </location>
</feature>
<comment type="subcellular location">
    <subcellularLocation>
        <location evidence="1">Membrane</location>
        <topology evidence="1">Single-pass membrane protein</topology>
    </subcellularLocation>
</comment>
<dbReference type="Pfam" id="PF25059">
    <property type="entry name" value="FN3_DSCAM-DSCAML_C"/>
    <property type="match status" value="1"/>
</dbReference>
<dbReference type="InterPro" id="IPR003599">
    <property type="entry name" value="Ig_sub"/>
</dbReference>
<evidence type="ECO:0000259" key="14">
    <source>
        <dbReference type="PROSITE" id="PS50853"/>
    </source>
</evidence>
<evidence type="ECO:0000256" key="12">
    <source>
        <dbReference type="SAM" id="SignalP"/>
    </source>
</evidence>
<dbReference type="GO" id="GO:0007156">
    <property type="term" value="P:homophilic cell adhesion via plasma membrane adhesion molecules"/>
    <property type="evidence" value="ECO:0007669"/>
    <property type="project" value="TreeGrafter"/>
</dbReference>
<dbReference type="InParanoid" id="A0A6P8N4C8"/>
<dbReference type="SMART" id="SM00408">
    <property type="entry name" value="IGc2"/>
    <property type="match status" value="2"/>
</dbReference>